<comment type="caution">
    <text evidence="1">The sequence shown here is derived from an EMBL/GenBank/DDBJ whole genome shotgun (WGS) entry which is preliminary data.</text>
</comment>
<accession>A0AAN9PQI4</accession>
<evidence type="ECO:0000313" key="1">
    <source>
        <dbReference type="EMBL" id="KAK7306033.1"/>
    </source>
</evidence>
<reference evidence="1 2" key="1">
    <citation type="submission" date="2024-01" db="EMBL/GenBank/DDBJ databases">
        <title>The genomes of 5 underutilized Papilionoideae crops provide insights into root nodulation and disease resistanc.</title>
        <authorList>
            <person name="Jiang F."/>
        </authorList>
    </citation>
    <scope>NUCLEOTIDE SEQUENCE [LARGE SCALE GENOMIC DNA]</scope>
    <source>
        <strain evidence="1">LVBAO_FW01</strain>
        <tissue evidence="1">Leaves</tissue>
    </source>
</reference>
<gene>
    <name evidence="1" type="ORF">VNO77_43947</name>
</gene>
<dbReference type="Proteomes" id="UP001367508">
    <property type="component" value="Unassembled WGS sequence"/>
</dbReference>
<dbReference type="EMBL" id="JAYMYQ010000011">
    <property type="protein sequence ID" value="KAK7306033.1"/>
    <property type="molecule type" value="Genomic_DNA"/>
</dbReference>
<name>A0AAN9PQI4_CANGL</name>
<proteinExistence type="predicted"/>
<keyword evidence="2" id="KW-1185">Reference proteome</keyword>
<sequence length="102" mass="11212">MDVGFLYLTSLEPKAIHVLVALTYIKLNVEEHPWNTERALQNVSEASAEEIMVYSSVASMLKNGTCRSGHSLSQSLSASQCDVNNLMAALAGRKLRNRSKES</sequence>
<protein>
    <submittedName>
        <fullName evidence="1">Uncharacterized protein</fullName>
    </submittedName>
</protein>
<organism evidence="1 2">
    <name type="scientific">Canavalia gladiata</name>
    <name type="common">Sword bean</name>
    <name type="synonym">Dolichos gladiatus</name>
    <dbReference type="NCBI Taxonomy" id="3824"/>
    <lineage>
        <taxon>Eukaryota</taxon>
        <taxon>Viridiplantae</taxon>
        <taxon>Streptophyta</taxon>
        <taxon>Embryophyta</taxon>
        <taxon>Tracheophyta</taxon>
        <taxon>Spermatophyta</taxon>
        <taxon>Magnoliopsida</taxon>
        <taxon>eudicotyledons</taxon>
        <taxon>Gunneridae</taxon>
        <taxon>Pentapetalae</taxon>
        <taxon>rosids</taxon>
        <taxon>fabids</taxon>
        <taxon>Fabales</taxon>
        <taxon>Fabaceae</taxon>
        <taxon>Papilionoideae</taxon>
        <taxon>50 kb inversion clade</taxon>
        <taxon>NPAAA clade</taxon>
        <taxon>indigoferoid/millettioid clade</taxon>
        <taxon>Phaseoleae</taxon>
        <taxon>Canavalia</taxon>
    </lineage>
</organism>
<evidence type="ECO:0000313" key="2">
    <source>
        <dbReference type="Proteomes" id="UP001367508"/>
    </source>
</evidence>
<dbReference type="AlphaFoldDB" id="A0AAN9PQI4"/>